<accession>A0A0A9G0D8</accession>
<name>A0A0A9G0D8_ARUDO</name>
<protein>
    <submittedName>
        <fullName evidence="1">Uncharacterized protein</fullName>
    </submittedName>
</protein>
<reference evidence="1" key="1">
    <citation type="submission" date="2014-09" db="EMBL/GenBank/DDBJ databases">
        <authorList>
            <person name="Magalhaes I.L.F."/>
            <person name="Oliveira U."/>
            <person name="Santos F.R."/>
            <person name="Vidigal T.H.D.A."/>
            <person name="Brescovit A.D."/>
            <person name="Santos A.J."/>
        </authorList>
    </citation>
    <scope>NUCLEOTIDE SEQUENCE</scope>
    <source>
        <tissue evidence="1">Shoot tissue taken approximately 20 cm above the soil surface</tissue>
    </source>
</reference>
<reference evidence="1" key="2">
    <citation type="journal article" date="2015" name="Data Brief">
        <title>Shoot transcriptome of the giant reed, Arundo donax.</title>
        <authorList>
            <person name="Barrero R.A."/>
            <person name="Guerrero F.D."/>
            <person name="Moolhuijzen P."/>
            <person name="Goolsby J.A."/>
            <person name="Tidwell J."/>
            <person name="Bellgard S.E."/>
            <person name="Bellgard M.I."/>
        </authorList>
    </citation>
    <scope>NUCLEOTIDE SEQUENCE</scope>
    <source>
        <tissue evidence="1">Shoot tissue taken approximately 20 cm above the soil surface</tissue>
    </source>
</reference>
<proteinExistence type="predicted"/>
<evidence type="ECO:0000313" key="1">
    <source>
        <dbReference type="EMBL" id="JAE14068.1"/>
    </source>
</evidence>
<dbReference type="AlphaFoldDB" id="A0A0A9G0D8"/>
<organism evidence="1">
    <name type="scientific">Arundo donax</name>
    <name type="common">Giant reed</name>
    <name type="synonym">Donax arundinaceus</name>
    <dbReference type="NCBI Taxonomy" id="35708"/>
    <lineage>
        <taxon>Eukaryota</taxon>
        <taxon>Viridiplantae</taxon>
        <taxon>Streptophyta</taxon>
        <taxon>Embryophyta</taxon>
        <taxon>Tracheophyta</taxon>
        <taxon>Spermatophyta</taxon>
        <taxon>Magnoliopsida</taxon>
        <taxon>Liliopsida</taxon>
        <taxon>Poales</taxon>
        <taxon>Poaceae</taxon>
        <taxon>PACMAD clade</taxon>
        <taxon>Arundinoideae</taxon>
        <taxon>Arundineae</taxon>
        <taxon>Arundo</taxon>
    </lineage>
</organism>
<dbReference type="EMBL" id="GBRH01183828">
    <property type="protein sequence ID" value="JAE14068.1"/>
    <property type="molecule type" value="Transcribed_RNA"/>
</dbReference>
<sequence>MKDSYHTIYQNDPTVYTGE</sequence>